<organism evidence="2 3">
    <name type="scientific">Paenarthrobacter aromaticivorans</name>
    <dbReference type="NCBI Taxonomy" id="2849150"/>
    <lineage>
        <taxon>Bacteria</taxon>
        <taxon>Bacillati</taxon>
        <taxon>Actinomycetota</taxon>
        <taxon>Actinomycetes</taxon>
        <taxon>Micrococcales</taxon>
        <taxon>Micrococcaceae</taxon>
        <taxon>Paenarthrobacter</taxon>
    </lineage>
</organism>
<evidence type="ECO:0000259" key="1">
    <source>
        <dbReference type="Pfam" id="PF12728"/>
    </source>
</evidence>
<evidence type="ECO:0000313" key="2">
    <source>
        <dbReference type="EMBL" id="MBU8865253.1"/>
    </source>
</evidence>
<feature type="domain" description="Helix-turn-helix" evidence="1">
    <location>
        <begin position="7"/>
        <end position="52"/>
    </location>
</feature>
<name>A0ABS6I386_9MICC</name>
<gene>
    <name evidence="2" type="ORF">KSW38_02945</name>
</gene>
<evidence type="ECO:0000313" key="3">
    <source>
        <dbReference type="Proteomes" id="UP000824166"/>
    </source>
</evidence>
<proteinExistence type="predicted"/>
<accession>A0ABS6I386</accession>
<dbReference type="Proteomes" id="UP000824166">
    <property type="component" value="Unassembled WGS sequence"/>
</dbReference>
<dbReference type="RefSeq" id="WP_216922516.1">
    <property type="nucleotide sequence ID" value="NZ_JAHOPC010000001.1"/>
</dbReference>
<keyword evidence="3" id="KW-1185">Reference proteome</keyword>
<dbReference type="Pfam" id="PF12728">
    <property type="entry name" value="HTH_17"/>
    <property type="match status" value="1"/>
</dbReference>
<dbReference type="InterPro" id="IPR041657">
    <property type="entry name" value="HTH_17"/>
</dbReference>
<reference evidence="2 3" key="1">
    <citation type="submission" date="2021-06" db="EMBL/GenBank/DDBJ databases">
        <authorList>
            <person name="Jeong J.W."/>
        </authorList>
    </citation>
    <scope>NUCLEOTIDE SEQUENCE [LARGE SCALE GENOMIC DNA]</scope>
    <source>
        <strain evidence="2 3">MMS21-TAE1-1</strain>
    </source>
</reference>
<comment type="caution">
    <text evidence="2">The sequence shown here is derived from an EMBL/GenBank/DDBJ whole genome shotgun (WGS) entry which is preliminary data.</text>
</comment>
<dbReference type="EMBL" id="JAHOPC010000001">
    <property type="protein sequence ID" value="MBU8865253.1"/>
    <property type="molecule type" value="Genomic_DNA"/>
</dbReference>
<protein>
    <submittedName>
        <fullName evidence="2">Helix-turn-helix domain-containing protein</fullName>
    </submittedName>
</protein>
<sequence length="229" mass="24681">MRKRRELTVAEAAERLGRSKMSIHRLIDSGQLMPAGTAGKTILIEPSSVERLAITGTRRGRPWTAKTAWAALALLSGQDPNWVSASEKSRLKSRLRTLDANAVCSLARHKDHTIRYRATREDVDRLNDHLIASGASAMRDRSTAETFGLSGGSGIAEGYVMSGDARSLANAFGLVEDADGNAIIHEVGLEEPFTEGRVPVAAIAVDLMGSLATRERTAGQRVIDKLLHG</sequence>